<proteinExistence type="predicted"/>
<organism evidence="1">
    <name type="scientific">uncultured Actinomycetes bacterium</name>
    <dbReference type="NCBI Taxonomy" id="152507"/>
    <lineage>
        <taxon>Bacteria</taxon>
        <taxon>Bacillati</taxon>
        <taxon>Actinomycetota</taxon>
        <taxon>Actinomycetes</taxon>
        <taxon>environmental samples</taxon>
    </lineage>
</organism>
<dbReference type="AlphaFoldDB" id="A0A2R4S942"/>
<dbReference type="PIRSF" id="PIRSF033199">
    <property type="entry name" value="UCP033199"/>
    <property type="match status" value="1"/>
</dbReference>
<evidence type="ECO:0000313" key="1">
    <source>
        <dbReference type="EMBL" id="AVZ43952.1"/>
    </source>
</evidence>
<dbReference type="EMBL" id="MF737519">
    <property type="protein sequence ID" value="AVZ43952.1"/>
    <property type="molecule type" value="Genomic_DNA"/>
</dbReference>
<name>A0A2R4S942_9ACTN</name>
<accession>A0A2R4S942</accession>
<dbReference type="Pfam" id="PF09966">
    <property type="entry name" value="DUF2200"/>
    <property type="match status" value="1"/>
</dbReference>
<sequence length="115" mass="13395">MHKIFKMPFAQIYPLYVKKIERKGRSVKELNEVISWLTGFTEANLKKHIKSESTLKEFFSAAKLNKNAKLITGTICGVKIEEIEEPLMKKIRYLDKLVDELAKGRPMEKILRKKS</sequence>
<dbReference type="Gene3D" id="1.10.8.290">
    <property type="entry name" value="uncharacterized protein sp1917 domain"/>
    <property type="match status" value="1"/>
</dbReference>
<dbReference type="InterPro" id="IPR014580">
    <property type="entry name" value="UCP033199"/>
</dbReference>
<protein>
    <submittedName>
        <fullName evidence="1">Putative DUF2200 domain-containing protein</fullName>
    </submittedName>
</protein>
<dbReference type="InterPro" id="IPR023204">
    <property type="entry name" value="SP1917_dom_sf"/>
</dbReference>
<reference evidence="1" key="1">
    <citation type="journal article" date="2018" name="Nature">
        <title>A distinct abundant group of microbial rhodopsins discovered using functional metagenomics.</title>
        <authorList>
            <person name="Pushkarev A."/>
            <person name="Inoue K."/>
            <person name="Larom S."/>
            <person name="Flores-Uribe J."/>
            <person name="Singh M."/>
            <person name="Konno M."/>
            <person name="Tomido S."/>
            <person name="Ito S."/>
            <person name="Nakamura R."/>
            <person name="Tsunoda S.P."/>
            <person name="Philsof A."/>
            <person name="Sharon I."/>
            <person name="Yutin N."/>
            <person name="Koonin E.V."/>
            <person name="Kandori H."/>
            <person name="Beja O."/>
        </authorList>
    </citation>
    <scope>NUCLEOTIDE SEQUENCE</scope>
</reference>